<evidence type="ECO:0000313" key="1">
    <source>
        <dbReference type="EMBL" id="QSX07719.1"/>
    </source>
</evidence>
<proteinExistence type="predicted"/>
<dbReference type="EMBL" id="CP071444">
    <property type="protein sequence ID" value="QSX07719.1"/>
    <property type="molecule type" value="Genomic_DNA"/>
</dbReference>
<protein>
    <submittedName>
        <fullName evidence="1">Uncharacterized protein</fullName>
    </submittedName>
</protein>
<evidence type="ECO:0000313" key="2">
    <source>
        <dbReference type="Proteomes" id="UP000663499"/>
    </source>
</evidence>
<sequence length="142" mass="16056">MPGKAGESRTYAGTYVVHDGNREITVVEISLINPKDVDILEAWFLEIDPSDTTLVGYVNWPLERIPLLWDERVPVEGVVLKPGDERNLVVVVTSTAEDIASFEGVRIVYKDKLGRKYTQNTLDWCYISTNGCDGVIDEYYQK</sequence>
<dbReference type="Proteomes" id="UP000663499">
    <property type="component" value="Chromosome"/>
</dbReference>
<keyword evidence="2" id="KW-1185">Reference proteome</keyword>
<gene>
    <name evidence="1" type="ORF">J0B03_07735</name>
</gene>
<organism evidence="1 2">
    <name type="scientific">Alkalibacter rhizosphaerae</name>
    <dbReference type="NCBI Taxonomy" id="2815577"/>
    <lineage>
        <taxon>Bacteria</taxon>
        <taxon>Bacillati</taxon>
        <taxon>Bacillota</taxon>
        <taxon>Clostridia</taxon>
        <taxon>Eubacteriales</taxon>
        <taxon>Eubacteriaceae</taxon>
        <taxon>Alkalibacter</taxon>
    </lineage>
</organism>
<dbReference type="AlphaFoldDB" id="A0A975AHK5"/>
<dbReference type="KEGG" id="alka:J0B03_07735"/>
<reference evidence="1" key="1">
    <citation type="submission" date="2021-03" db="EMBL/GenBank/DDBJ databases">
        <title>Alkalibacter marinus sp. nov., isolated from tidal flat sediment.</title>
        <authorList>
            <person name="Namirimu T."/>
            <person name="Yang J.-A."/>
            <person name="Yang S.-H."/>
            <person name="Kim Y.-J."/>
            <person name="Kwon K.K."/>
        </authorList>
    </citation>
    <scope>NUCLEOTIDE SEQUENCE</scope>
    <source>
        <strain evidence="1">ES005</strain>
    </source>
</reference>
<dbReference type="RefSeq" id="WP_207299061.1">
    <property type="nucleotide sequence ID" value="NZ_CP071444.1"/>
</dbReference>
<name>A0A975AHK5_9FIRM</name>
<accession>A0A975AHK5</accession>